<proteinExistence type="predicted"/>
<accession>A0A3M7QWR9</accession>
<name>A0A3M7QWR9_BRAPC</name>
<keyword evidence="2" id="KW-1185">Reference proteome</keyword>
<reference evidence="1 2" key="1">
    <citation type="journal article" date="2018" name="Sci. Rep.">
        <title>Genomic signatures of local adaptation to the degree of environmental predictability in rotifers.</title>
        <authorList>
            <person name="Franch-Gras L."/>
            <person name="Hahn C."/>
            <person name="Garcia-Roger E.M."/>
            <person name="Carmona M.J."/>
            <person name="Serra M."/>
            <person name="Gomez A."/>
        </authorList>
    </citation>
    <scope>NUCLEOTIDE SEQUENCE [LARGE SCALE GENOMIC DNA]</scope>
    <source>
        <strain evidence="1">HYR1</strain>
    </source>
</reference>
<evidence type="ECO:0000313" key="2">
    <source>
        <dbReference type="Proteomes" id="UP000276133"/>
    </source>
</evidence>
<dbReference type="EMBL" id="REGN01004929">
    <property type="protein sequence ID" value="RNA15534.1"/>
    <property type="molecule type" value="Genomic_DNA"/>
</dbReference>
<gene>
    <name evidence="1" type="ORF">BpHYR1_010898</name>
</gene>
<protein>
    <recommendedName>
        <fullName evidence="3">SWIM-type domain-containing protein</fullName>
    </recommendedName>
</protein>
<comment type="caution">
    <text evidence="1">The sequence shown here is derived from an EMBL/GenBank/DDBJ whole genome shotgun (WGS) entry which is preliminary data.</text>
</comment>
<evidence type="ECO:0008006" key="3">
    <source>
        <dbReference type="Google" id="ProtNLM"/>
    </source>
</evidence>
<dbReference type="AlphaFoldDB" id="A0A3M7QWR9"/>
<organism evidence="1 2">
    <name type="scientific">Brachionus plicatilis</name>
    <name type="common">Marine rotifer</name>
    <name type="synonym">Brachionus muelleri</name>
    <dbReference type="NCBI Taxonomy" id="10195"/>
    <lineage>
        <taxon>Eukaryota</taxon>
        <taxon>Metazoa</taxon>
        <taxon>Spiralia</taxon>
        <taxon>Gnathifera</taxon>
        <taxon>Rotifera</taxon>
        <taxon>Eurotatoria</taxon>
        <taxon>Monogononta</taxon>
        <taxon>Pseudotrocha</taxon>
        <taxon>Ploima</taxon>
        <taxon>Brachionidae</taxon>
        <taxon>Brachionus</taxon>
    </lineage>
</organism>
<dbReference type="Proteomes" id="UP000276133">
    <property type="component" value="Unassembled WGS sequence"/>
</dbReference>
<sequence length="70" mass="8467">MVKLRLLTKKDCDCKYFVKFGFCCHQLALKSFLKDDEFVNKQKRVSCLWGEVFYLWRADFHLWGVNIPFI</sequence>
<evidence type="ECO:0000313" key="1">
    <source>
        <dbReference type="EMBL" id="RNA15534.1"/>
    </source>
</evidence>